<evidence type="ECO:0000256" key="5">
    <source>
        <dbReference type="ARBA" id="ARBA00024934"/>
    </source>
</evidence>
<evidence type="ECO:0000256" key="1">
    <source>
        <dbReference type="ARBA" id="ARBA00004117"/>
    </source>
</evidence>
<comment type="subcellular location">
    <subcellularLocation>
        <location evidence="1 6">Bacterial flagellum basal body</location>
    </subcellularLocation>
</comment>
<keyword evidence="8" id="KW-0966">Cell projection</keyword>
<evidence type="ECO:0000256" key="2">
    <source>
        <dbReference type="ARBA" id="ARBA00009677"/>
    </source>
</evidence>
<evidence type="ECO:0000256" key="4">
    <source>
        <dbReference type="ARBA" id="ARBA00023143"/>
    </source>
</evidence>
<evidence type="ECO:0000313" key="9">
    <source>
        <dbReference type="Proteomes" id="UP000235005"/>
    </source>
</evidence>
<feature type="domain" description="Flagellar basal body rod protein N-terminal" evidence="7">
    <location>
        <begin position="14"/>
        <end position="38"/>
    </location>
</feature>
<comment type="function">
    <text evidence="5 6">Structural component of flagellum, the bacterial motility apparatus. Part of the rod structure of flagellar basal body.</text>
</comment>
<dbReference type="GO" id="GO:0071978">
    <property type="term" value="P:bacterial-type flagellum-dependent swarming motility"/>
    <property type="evidence" value="ECO:0007669"/>
    <property type="project" value="TreeGrafter"/>
</dbReference>
<keyword evidence="4 6" id="KW-0975">Bacterial flagellum</keyword>
<dbReference type="AlphaFoldDB" id="A0A2N5X1P9"/>
<dbReference type="PANTHER" id="PTHR30435:SF12">
    <property type="entry name" value="FLAGELLAR BASAL BODY ROD PROTEIN FLGB"/>
    <property type="match status" value="1"/>
</dbReference>
<keyword evidence="8" id="KW-0282">Flagellum</keyword>
<evidence type="ECO:0000313" key="8">
    <source>
        <dbReference type="EMBL" id="PLW68413.1"/>
    </source>
</evidence>
<comment type="subunit">
    <text evidence="6">The basal body constitutes a major portion of the flagellar organelle and consists of a number of rings mounted on a central rod.</text>
</comment>
<dbReference type="EMBL" id="PKUS01000015">
    <property type="protein sequence ID" value="PLW68413.1"/>
    <property type="molecule type" value="Genomic_DNA"/>
</dbReference>
<name>A0A2N5X1P9_9GAMM</name>
<sequence>MQMIDRVFGVSPQALTLRSQRFEMLSANLANADTPGYKAVDMDFRAAMTQAQQQMVRPQAQAHPAHIPLAGESSPGKLYRVPVQRSLDGNTVETEQEHAAFMDNAIRYQASLNFLDERISSIKRTLRGE</sequence>
<comment type="similarity">
    <text evidence="2 6">Belongs to the flagella basal body rod proteins family.</text>
</comment>
<evidence type="ECO:0000259" key="7">
    <source>
        <dbReference type="Pfam" id="PF00460"/>
    </source>
</evidence>
<evidence type="ECO:0000256" key="3">
    <source>
        <dbReference type="ARBA" id="ARBA00014376"/>
    </source>
</evidence>
<dbReference type="Proteomes" id="UP000235005">
    <property type="component" value="Unassembled WGS sequence"/>
</dbReference>
<accession>A0A2N5X1P9</accession>
<dbReference type="Pfam" id="PF00460">
    <property type="entry name" value="Flg_bb_rod"/>
    <property type="match status" value="1"/>
</dbReference>
<dbReference type="PANTHER" id="PTHR30435">
    <property type="entry name" value="FLAGELLAR PROTEIN"/>
    <property type="match status" value="1"/>
</dbReference>
<evidence type="ECO:0000256" key="6">
    <source>
        <dbReference type="PIRNR" id="PIRNR002889"/>
    </source>
</evidence>
<dbReference type="InterPro" id="IPR006300">
    <property type="entry name" value="FlgB"/>
</dbReference>
<dbReference type="InterPro" id="IPR001444">
    <property type="entry name" value="Flag_bb_rod_N"/>
</dbReference>
<dbReference type="NCBIfam" id="TIGR01396">
    <property type="entry name" value="FlgB"/>
    <property type="match status" value="1"/>
</dbReference>
<dbReference type="OrthoDB" id="9788334at2"/>
<organism evidence="8 9">
    <name type="scientific">Pseudohalioglobus lutimaris</name>
    <dbReference type="NCBI Taxonomy" id="1737061"/>
    <lineage>
        <taxon>Bacteria</taxon>
        <taxon>Pseudomonadati</taxon>
        <taxon>Pseudomonadota</taxon>
        <taxon>Gammaproteobacteria</taxon>
        <taxon>Cellvibrionales</taxon>
        <taxon>Halieaceae</taxon>
        <taxon>Pseudohalioglobus</taxon>
    </lineage>
</organism>
<dbReference type="GO" id="GO:0030694">
    <property type="term" value="C:bacterial-type flagellum basal body, rod"/>
    <property type="evidence" value="ECO:0007669"/>
    <property type="project" value="InterPro"/>
</dbReference>
<dbReference type="PROSITE" id="PS00588">
    <property type="entry name" value="FLAGELLA_BB_ROD"/>
    <property type="match status" value="1"/>
</dbReference>
<reference evidence="8 9" key="1">
    <citation type="submission" date="2018-01" db="EMBL/GenBank/DDBJ databases">
        <title>The draft genome sequence of Halioglobus lutimaris HF004.</title>
        <authorList>
            <person name="Du Z.-J."/>
            <person name="Shi M.-J."/>
        </authorList>
    </citation>
    <scope>NUCLEOTIDE SEQUENCE [LARGE SCALE GENOMIC DNA]</scope>
    <source>
        <strain evidence="8 9">HF004</strain>
    </source>
</reference>
<dbReference type="RefSeq" id="WP_075999268.1">
    <property type="nucleotide sequence ID" value="NZ_PKUS01000015.1"/>
</dbReference>
<keyword evidence="9" id="KW-1185">Reference proteome</keyword>
<gene>
    <name evidence="8" type="primary">flgB</name>
    <name evidence="8" type="ORF">C0039_12815</name>
</gene>
<keyword evidence="8" id="KW-0969">Cilium</keyword>
<dbReference type="PIRSF" id="PIRSF002889">
    <property type="entry name" value="Rod_FlgB"/>
    <property type="match status" value="1"/>
</dbReference>
<protein>
    <recommendedName>
        <fullName evidence="3 6">Flagellar basal body rod protein FlgB</fullName>
    </recommendedName>
</protein>
<comment type="caution">
    <text evidence="8">The sequence shown here is derived from an EMBL/GenBank/DDBJ whole genome shotgun (WGS) entry which is preliminary data.</text>
</comment>
<dbReference type="InterPro" id="IPR019776">
    <property type="entry name" value="Flagellar_basal_body_rod_CS"/>
</dbReference>
<proteinExistence type="inferred from homology"/>